<evidence type="ECO:0008006" key="6">
    <source>
        <dbReference type="Google" id="ProtNLM"/>
    </source>
</evidence>
<dbReference type="AlphaFoldDB" id="A0A3N9PF68"/>
<reference evidence="4 5" key="1">
    <citation type="submission" date="2018-11" db="EMBL/GenBank/DDBJ databases">
        <title>Genome sequence of strain 7197.</title>
        <authorList>
            <person name="Gao J."/>
            <person name="Sun J."/>
        </authorList>
    </citation>
    <scope>NUCLEOTIDE SEQUENCE [LARGE SCALE GENOMIC DNA]</scope>
    <source>
        <strain evidence="4 5">7197</strain>
    </source>
</reference>
<dbReference type="Pfam" id="PF13304">
    <property type="entry name" value="AAA_21"/>
    <property type="match status" value="1"/>
</dbReference>
<evidence type="ECO:0000259" key="3">
    <source>
        <dbReference type="Pfam" id="PF20469"/>
    </source>
</evidence>
<feature type="domain" description="OLD protein-like TOPRIM" evidence="3">
    <location>
        <begin position="326"/>
        <end position="390"/>
    </location>
</feature>
<dbReference type="Gene3D" id="3.40.50.300">
    <property type="entry name" value="P-loop containing nucleotide triphosphate hydrolases"/>
    <property type="match status" value="1"/>
</dbReference>
<dbReference type="InterPro" id="IPR027417">
    <property type="entry name" value="P-loop_NTPase"/>
</dbReference>
<comment type="caution">
    <text evidence="4">The sequence shown here is derived from an EMBL/GenBank/DDBJ whole genome shotgun (WGS) entry which is preliminary data.</text>
</comment>
<dbReference type="PANTHER" id="PTHR43581:SF4">
    <property type="entry name" value="ATP_GTP PHOSPHATASE"/>
    <property type="match status" value="1"/>
</dbReference>
<evidence type="ECO:0000313" key="5">
    <source>
        <dbReference type="Proteomes" id="UP000282529"/>
    </source>
</evidence>
<name>A0A3N9PF68_9BACL</name>
<dbReference type="PANTHER" id="PTHR43581">
    <property type="entry name" value="ATP/GTP PHOSPHATASE"/>
    <property type="match status" value="1"/>
</dbReference>
<sequence length="458" mass="51868">MIESLFILGLRGFSKQQRIDFAIPNGNNGSGLTLLVGANNSGKSTIIEAIRAISPQPALPSFTQGRRNVKSGDAVSICITDHQGKSTELRSVNAGSSESHMNVDEAERNNIFVLPSRRAFNPFFHKHEMDRYSYMVNFIGFPPQRTNSQDNFGSRLFGAEKNKKKFNEVLGRVLNPVPNWAIDQHDTGNYFLKIMKDSASHSSEGLGEGIVSLFFIVDALYESKPNDVIVIDEPELSLHPSVQKRLSKLLNEYAKDRQIVISTHSPYFIELENLKWGATVARVHQTDDGCIISQISKKSNDFITRVLRNSFNPHVFGINAKEIFFLEESVVLVEGQDDVIFYNKILNEIDVKLEASFLGWGIGGADNIRYFANLLSELGFKKVVGILDLDRQHMIESLNEEFPQYKFYNIKANDVRTKDERKATEKVIGLLDDKNKVLRHEHLESTKELFSKVKEYFN</sequence>
<organism evidence="4 5">
    <name type="scientific">Paenibacillus rhizophilus</name>
    <dbReference type="NCBI Taxonomy" id="1850366"/>
    <lineage>
        <taxon>Bacteria</taxon>
        <taxon>Bacillati</taxon>
        <taxon>Bacillota</taxon>
        <taxon>Bacilli</taxon>
        <taxon>Bacillales</taxon>
        <taxon>Paenibacillaceae</taxon>
        <taxon>Paenibacillus</taxon>
    </lineage>
</organism>
<dbReference type="InterPro" id="IPR034139">
    <property type="entry name" value="TOPRIM_OLD"/>
</dbReference>
<dbReference type="Proteomes" id="UP000282529">
    <property type="component" value="Unassembled WGS sequence"/>
</dbReference>
<evidence type="ECO:0000259" key="1">
    <source>
        <dbReference type="Pfam" id="PF13304"/>
    </source>
</evidence>
<gene>
    <name evidence="4" type="ORF">EH198_04600</name>
</gene>
<dbReference type="InterPro" id="IPR051396">
    <property type="entry name" value="Bact_Antivir_Def_Nuclease"/>
</dbReference>
<dbReference type="OrthoDB" id="308933at2"/>
<feature type="domain" description="ATPase AAA-type core" evidence="1">
    <location>
        <begin position="108"/>
        <end position="270"/>
    </location>
</feature>
<keyword evidence="5" id="KW-1185">Reference proteome</keyword>
<dbReference type="InterPro" id="IPR003959">
    <property type="entry name" value="ATPase_AAA_core"/>
</dbReference>
<dbReference type="EMBL" id="RQPI01000001">
    <property type="protein sequence ID" value="RQW13684.1"/>
    <property type="molecule type" value="Genomic_DNA"/>
</dbReference>
<dbReference type="Pfam" id="PF13476">
    <property type="entry name" value="AAA_23"/>
    <property type="match status" value="1"/>
</dbReference>
<evidence type="ECO:0000259" key="2">
    <source>
        <dbReference type="Pfam" id="PF13476"/>
    </source>
</evidence>
<feature type="domain" description="Rad50/SbcC-type AAA" evidence="2">
    <location>
        <begin position="5"/>
        <end position="53"/>
    </location>
</feature>
<evidence type="ECO:0000313" key="4">
    <source>
        <dbReference type="EMBL" id="RQW13684.1"/>
    </source>
</evidence>
<accession>A0A3N9PF68</accession>
<dbReference type="InterPro" id="IPR038729">
    <property type="entry name" value="Rad50/SbcC_AAA"/>
</dbReference>
<dbReference type="SUPFAM" id="SSF52540">
    <property type="entry name" value="P-loop containing nucleoside triphosphate hydrolases"/>
    <property type="match status" value="1"/>
</dbReference>
<protein>
    <recommendedName>
        <fullName evidence="6">ATP-binding protein</fullName>
    </recommendedName>
</protein>
<proteinExistence type="predicted"/>
<dbReference type="GO" id="GO:0005524">
    <property type="term" value="F:ATP binding"/>
    <property type="evidence" value="ECO:0007669"/>
    <property type="project" value="InterPro"/>
</dbReference>
<dbReference type="GO" id="GO:0006302">
    <property type="term" value="P:double-strand break repair"/>
    <property type="evidence" value="ECO:0007669"/>
    <property type="project" value="InterPro"/>
</dbReference>
<dbReference type="RefSeq" id="WP_124694326.1">
    <property type="nucleotide sequence ID" value="NZ_JBHUFE010000016.1"/>
</dbReference>
<dbReference type="Pfam" id="PF20469">
    <property type="entry name" value="OLD-like_TOPRIM"/>
    <property type="match status" value="1"/>
</dbReference>
<dbReference type="GO" id="GO:0016887">
    <property type="term" value="F:ATP hydrolysis activity"/>
    <property type="evidence" value="ECO:0007669"/>
    <property type="project" value="InterPro"/>
</dbReference>